<name>A0A4R9LMH7_9LEPT</name>
<comment type="caution">
    <text evidence="2">The sequence shown here is derived from an EMBL/GenBank/DDBJ whole genome shotgun (WGS) entry which is preliminary data.</text>
</comment>
<evidence type="ECO:0000256" key="1">
    <source>
        <dbReference type="SAM" id="Phobius"/>
    </source>
</evidence>
<organism evidence="2 3">
    <name type="scientific">Leptospira ilyithenensis</name>
    <dbReference type="NCBI Taxonomy" id="2484901"/>
    <lineage>
        <taxon>Bacteria</taxon>
        <taxon>Pseudomonadati</taxon>
        <taxon>Spirochaetota</taxon>
        <taxon>Spirochaetia</taxon>
        <taxon>Leptospirales</taxon>
        <taxon>Leptospiraceae</taxon>
        <taxon>Leptospira</taxon>
    </lineage>
</organism>
<feature type="transmembrane region" description="Helical" evidence="1">
    <location>
        <begin position="130"/>
        <end position="148"/>
    </location>
</feature>
<keyword evidence="3" id="KW-1185">Reference proteome</keyword>
<dbReference type="EMBL" id="RQHV01000050">
    <property type="protein sequence ID" value="TGN09762.1"/>
    <property type="molecule type" value="Genomic_DNA"/>
</dbReference>
<proteinExistence type="predicted"/>
<keyword evidence="1" id="KW-0812">Transmembrane</keyword>
<dbReference type="AlphaFoldDB" id="A0A4R9LMH7"/>
<dbReference type="OrthoDB" id="9989059at2"/>
<gene>
    <name evidence="2" type="ORF">EHS11_11815</name>
</gene>
<accession>A0A4R9LMH7</accession>
<evidence type="ECO:0000313" key="2">
    <source>
        <dbReference type="EMBL" id="TGN09762.1"/>
    </source>
</evidence>
<dbReference type="RefSeq" id="WP_135764614.1">
    <property type="nucleotide sequence ID" value="NZ_RQHV01000050.1"/>
</dbReference>
<keyword evidence="1" id="KW-0472">Membrane</keyword>
<reference evidence="2" key="1">
    <citation type="journal article" date="2019" name="PLoS Negl. Trop. Dis.">
        <title>Revisiting the worldwide diversity of Leptospira species in the environment.</title>
        <authorList>
            <person name="Vincent A.T."/>
            <person name="Schiettekatte O."/>
            <person name="Bourhy P."/>
            <person name="Veyrier F.J."/>
            <person name="Picardeau M."/>
        </authorList>
    </citation>
    <scope>NUCLEOTIDE SEQUENCE [LARGE SCALE GENOMIC DNA]</scope>
    <source>
        <strain evidence="2">201400974</strain>
    </source>
</reference>
<protein>
    <submittedName>
        <fullName evidence="2">Uncharacterized protein</fullName>
    </submittedName>
</protein>
<sequence>MALDFGFCLSSTPYTGRKCRFAVEYTSWNESIQVSPELLRFYSFSKNDKSRRVSFVLPEGSVKRCEFTTKLITDHPSAESFLTEFKRSNPRVLDEYIRFYVFDDKGTDIPFVPNVSDITSATGLDEVKKASSGFVVLLIVGGLGYFGFKQFKKPQRKKK</sequence>
<keyword evidence="1" id="KW-1133">Transmembrane helix</keyword>
<dbReference type="Proteomes" id="UP000298264">
    <property type="component" value="Unassembled WGS sequence"/>
</dbReference>
<evidence type="ECO:0000313" key="3">
    <source>
        <dbReference type="Proteomes" id="UP000298264"/>
    </source>
</evidence>